<keyword evidence="1" id="KW-0560">Oxidoreductase</keyword>
<keyword evidence="1" id="KW-0443">Lipid metabolism</keyword>
<dbReference type="InterPro" id="IPR036291">
    <property type="entry name" value="NAD(P)-bd_dom_sf"/>
</dbReference>
<dbReference type="EC" id="1.2.1.84" evidence="1"/>
<dbReference type="InterPro" id="IPR013120">
    <property type="entry name" value="FAR_NAD-bd"/>
</dbReference>
<dbReference type="GO" id="GO:0102965">
    <property type="term" value="F:alcohol-forming long-chain fatty acyl-CoA reductase activity"/>
    <property type="evidence" value="ECO:0007669"/>
    <property type="project" value="UniProtKB-EC"/>
</dbReference>
<dbReference type="Proteomes" id="UP001374584">
    <property type="component" value="Unassembled WGS sequence"/>
</dbReference>
<dbReference type="Gene3D" id="3.40.50.720">
    <property type="entry name" value="NAD(P)-binding Rossmann-like Domain"/>
    <property type="match status" value="1"/>
</dbReference>
<dbReference type="GO" id="GO:0010345">
    <property type="term" value="P:suberin biosynthetic process"/>
    <property type="evidence" value="ECO:0007669"/>
    <property type="project" value="TreeGrafter"/>
</dbReference>
<dbReference type="PANTHER" id="PTHR11011:SF84">
    <property type="entry name" value="ACYL-COA REDUCTASE-LIKE PROTEIN, PUTATIVE-RELATED"/>
    <property type="match status" value="1"/>
</dbReference>
<accession>A0AAN9LYH4</accession>
<evidence type="ECO:0000313" key="4">
    <source>
        <dbReference type="Proteomes" id="UP001374584"/>
    </source>
</evidence>
<keyword evidence="1" id="KW-0521">NADP</keyword>
<dbReference type="PANTHER" id="PTHR11011">
    <property type="entry name" value="MALE STERILITY PROTEIN 2-RELATED"/>
    <property type="match status" value="1"/>
</dbReference>
<dbReference type="GO" id="GO:0035336">
    <property type="term" value="P:long-chain fatty-acyl-CoA metabolic process"/>
    <property type="evidence" value="ECO:0007669"/>
    <property type="project" value="TreeGrafter"/>
</dbReference>
<comment type="catalytic activity">
    <reaction evidence="1">
        <text>a long-chain fatty acyl-CoA + 2 NADPH + 2 H(+) = a long-chain primary fatty alcohol + 2 NADP(+) + CoA</text>
        <dbReference type="Rhea" id="RHEA:52716"/>
        <dbReference type="ChEBI" id="CHEBI:15378"/>
        <dbReference type="ChEBI" id="CHEBI:57287"/>
        <dbReference type="ChEBI" id="CHEBI:57783"/>
        <dbReference type="ChEBI" id="CHEBI:58349"/>
        <dbReference type="ChEBI" id="CHEBI:77396"/>
        <dbReference type="ChEBI" id="CHEBI:83139"/>
        <dbReference type="EC" id="1.2.1.84"/>
    </reaction>
</comment>
<dbReference type="Pfam" id="PF07993">
    <property type="entry name" value="NAD_binding_4"/>
    <property type="match status" value="1"/>
</dbReference>
<comment type="function">
    <text evidence="1">Catalyzes the reduction of fatty acyl-CoA to fatty alcohols.</text>
</comment>
<reference evidence="3 4" key="1">
    <citation type="submission" date="2024-01" db="EMBL/GenBank/DDBJ databases">
        <title>The genomes of 5 underutilized Papilionoideae crops provide insights into root nodulation and disease resistanc.</title>
        <authorList>
            <person name="Jiang F."/>
        </authorList>
    </citation>
    <scope>NUCLEOTIDE SEQUENCE [LARGE SCALE GENOMIC DNA]</scope>
    <source>
        <strain evidence="3">JINMINGXINNONG_FW02</strain>
        <tissue evidence="3">Leaves</tissue>
    </source>
</reference>
<dbReference type="SUPFAM" id="SSF51735">
    <property type="entry name" value="NAD(P)-binding Rossmann-fold domains"/>
    <property type="match status" value="1"/>
</dbReference>
<keyword evidence="1" id="KW-0444">Lipid biosynthesis</keyword>
<sequence length="74" mass="8686">MESERMLEFFNGKTILITGTTGFLAKVFLEKILRTQPQVHKLYLLVRAETSDLAAQRFQNEVIRTDLFRVLRDQ</sequence>
<feature type="domain" description="Thioester reductase (TE)" evidence="2">
    <location>
        <begin position="17"/>
        <end position="71"/>
    </location>
</feature>
<keyword evidence="4" id="KW-1185">Reference proteome</keyword>
<organism evidence="3 4">
    <name type="scientific">Phaseolus coccineus</name>
    <name type="common">Scarlet runner bean</name>
    <name type="synonym">Phaseolus multiflorus</name>
    <dbReference type="NCBI Taxonomy" id="3886"/>
    <lineage>
        <taxon>Eukaryota</taxon>
        <taxon>Viridiplantae</taxon>
        <taxon>Streptophyta</taxon>
        <taxon>Embryophyta</taxon>
        <taxon>Tracheophyta</taxon>
        <taxon>Spermatophyta</taxon>
        <taxon>Magnoliopsida</taxon>
        <taxon>eudicotyledons</taxon>
        <taxon>Gunneridae</taxon>
        <taxon>Pentapetalae</taxon>
        <taxon>rosids</taxon>
        <taxon>fabids</taxon>
        <taxon>Fabales</taxon>
        <taxon>Fabaceae</taxon>
        <taxon>Papilionoideae</taxon>
        <taxon>50 kb inversion clade</taxon>
        <taxon>NPAAA clade</taxon>
        <taxon>indigoferoid/millettioid clade</taxon>
        <taxon>Phaseoleae</taxon>
        <taxon>Phaseolus</taxon>
    </lineage>
</organism>
<comment type="similarity">
    <text evidence="1">Belongs to the fatty acyl-CoA reductase family.</text>
</comment>
<proteinExistence type="inferred from homology"/>
<comment type="caution">
    <text evidence="3">The sequence shown here is derived from an EMBL/GenBank/DDBJ whole genome shotgun (WGS) entry which is preliminary data.</text>
</comment>
<evidence type="ECO:0000256" key="1">
    <source>
        <dbReference type="RuleBase" id="RU363097"/>
    </source>
</evidence>
<protein>
    <recommendedName>
        <fullName evidence="1">Fatty acyl-CoA reductase</fullName>
        <ecNumber evidence="1">1.2.1.84</ecNumber>
    </recommendedName>
</protein>
<evidence type="ECO:0000313" key="3">
    <source>
        <dbReference type="EMBL" id="KAK7341978.1"/>
    </source>
</evidence>
<gene>
    <name evidence="3" type="ORF">VNO80_24919</name>
</gene>
<evidence type="ECO:0000259" key="2">
    <source>
        <dbReference type="Pfam" id="PF07993"/>
    </source>
</evidence>
<dbReference type="GO" id="GO:0080019">
    <property type="term" value="F:alcohol-forming very long-chain fatty acyl-CoA reductase activity"/>
    <property type="evidence" value="ECO:0007669"/>
    <property type="project" value="InterPro"/>
</dbReference>
<name>A0AAN9LYH4_PHACN</name>
<dbReference type="InterPro" id="IPR026055">
    <property type="entry name" value="FAR"/>
</dbReference>
<dbReference type="EMBL" id="JAYMYR010000009">
    <property type="protein sequence ID" value="KAK7341978.1"/>
    <property type="molecule type" value="Genomic_DNA"/>
</dbReference>
<dbReference type="AlphaFoldDB" id="A0AAN9LYH4"/>